<dbReference type="InterPro" id="IPR009057">
    <property type="entry name" value="Homeodomain-like_sf"/>
</dbReference>
<evidence type="ECO:0000313" key="1">
    <source>
        <dbReference type="EMBL" id="QOW10399.1"/>
    </source>
</evidence>
<dbReference type="KEGG" id="kfa:Q73A0000_08485"/>
<name>A0A7M2Y990_9FLAO</name>
<dbReference type="AlphaFoldDB" id="A0A7M2Y990"/>
<dbReference type="EMBL" id="CP040442">
    <property type="protein sequence ID" value="QOW10399.1"/>
    <property type="molecule type" value="Genomic_DNA"/>
</dbReference>
<dbReference type="InterPro" id="IPR036388">
    <property type="entry name" value="WH-like_DNA-bd_sf"/>
</dbReference>
<gene>
    <name evidence="1" type="ORF">Q73A0000_08485</name>
</gene>
<protein>
    <submittedName>
        <fullName evidence="1">Transposase</fullName>
    </submittedName>
</protein>
<dbReference type="GO" id="GO:0004803">
    <property type="term" value="F:transposase activity"/>
    <property type="evidence" value="ECO:0007669"/>
    <property type="project" value="InterPro"/>
</dbReference>
<accession>A0A7M2Y990</accession>
<dbReference type="GO" id="GO:0003677">
    <property type="term" value="F:DNA binding"/>
    <property type="evidence" value="ECO:0007669"/>
    <property type="project" value="InterPro"/>
</dbReference>
<dbReference type="SUPFAM" id="SSF46689">
    <property type="entry name" value="Homeodomain-like"/>
    <property type="match status" value="1"/>
</dbReference>
<reference evidence="1 2" key="1">
    <citation type="submission" date="2019-05" db="EMBL/GenBank/DDBJ databases">
        <title>Chryseobacterium sp. isolated from King George Island, maritime Antarctica.</title>
        <authorList>
            <person name="Peng X."/>
        </authorList>
    </citation>
    <scope>NUCLEOTIDE SEQUENCE [LARGE SCALE GENOMIC DNA]</scope>
    <source>
        <strain evidence="1 2">7-3A</strain>
    </source>
</reference>
<dbReference type="GO" id="GO:0006313">
    <property type="term" value="P:DNA transposition"/>
    <property type="evidence" value="ECO:0007669"/>
    <property type="project" value="InterPro"/>
</dbReference>
<sequence length="95" mass="11358">MRKTRRKFESSFKAKVVIEALKERETLQQLALKFELHPNQISVWKQEFLQNSSLIFEEKVQKEIPDTDVSELYAKIGKLEMEKEFLKKNLKRFGL</sequence>
<dbReference type="Gene3D" id="1.10.10.10">
    <property type="entry name" value="Winged helix-like DNA-binding domain superfamily/Winged helix DNA-binding domain"/>
    <property type="match status" value="1"/>
</dbReference>
<proteinExistence type="predicted"/>
<dbReference type="InterPro" id="IPR002514">
    <property type="entry name" value="Transposase_8"/>
</dbReference>
<dbReference type="Pfam" id="PF01527">
    <property type="entry name" value="HTH_Tnp_1"/>
    <property type="match status" value="1"/>
</dbReference>
<dbReference type="RefSeq" id="WP_193810565.1">
    <property type="nucleotide sequence ID" value="NZ_CP040442.1"/>
</dbReference>
<keyword evidence="2" id="KW-1185">Reference proteome</keyword>
<dbReference type="Proteomes" id="UP000594195">
    <property type="component" value="Chromosome"/>
</dbReference>
<evidence type="ECO:0000313" key="2">
    <source>
        <dbReference type="Proteomes" id="UP000594195"/>
    </source>
</evidence>
<organism evidence="1 2">
    <name type="scientific">Kaistella flava</name>
    <name type="common">ex Peng et al. 2021</name>
    <dbReference type="NCBI Taxonomy" id="2038776"/>
    <lineage>
        <taxon>Bacteria</taxon>
        <taxon>Pseudomonadati</taxon>
        <taxon>Bacteroidota</taxon>
        <taxon>Flavobacteriia</taxon>
        <taxon>Flavobacteriales</taxon>
        <taxon>Weeksellaceae</taxon>
        <taxon>Chryseobacterium group</taxon>
        <taxon>Kaistella</taxon>
    </lineage>
</organism>